<dbReference type="EMBL" id="JAMYWD010000008">
    <property type="protein sequence ID" value="KAJ4963682.1"/>
    <property type="molecule type" value="Genomic_DNA"/>
</dbReference>
<sequence length="103" mass="12198">MRDFFFIVLLLRTSPLLCFTLPRFSLIVLELLLDFFFMMYCCRHYAVCCDFMIPFCFHSAVVEIFDSQLMLFWSFPFIPFGPDSPCQTNLEELTQRLFCTCGV</sequence>
<proteinExistence type="predicted"/>
<dbReference type="AlphaFoldDB" id="A0A9Q0HC32"/>
<dbReference type="Proteomes" id="UP001141806">
    <property type="component" value="Unassembled WGS sequence"/>
</dbReference>
<evidence type="ECO:0000313" key="2">
    <source>
        <dbReference type="Proteomes" id="UP001141806"/>
    </source>
</evidence>
<reference evidence="1" key="1">
    <citation type="journal article" date="2023" name="Plant J.">
        <title>The genome of the king protea, Protea cynaroides.</title>
        <authorList>
            <person name="Chang J."/>
            <person name="Duong T.A."/>
            <person name="Schoeman C."/>
            <person name="Ma X."/>
            <person name="Roodt D."/>
            <person name="Barker N."/>
            <person name="Li Z."/>
            <person name="Van de Peer Y."/>
            <person name="Mizrachi E."/>
        </authorList>
    </citation>
    <scope>NUCLEOTIDE SEQUENCE</scope>
    <source>
        <tissue evidence="1">Young leaves</tissue>
    </source>
</reference>
<organism evidence="1 2">
    <name type="scientific">Protea cynaroides</name>
    <dbReference type="NCBI Taxonomy" id="273540"/>
    <lineage>
        <taxon>Eukaryota</taxon>
        <taxon>Viridiplantae</taxon>
        <taxon>Streptophyta</taxon>
        <taxon>Embryophyta</taxon>
        <taxon>Tracheophyta</taxon>
        <taxon>Spermatophyta</taxon>
        <taxon>Magnoliopsida</taxon>
        <taxon>Proteales</taxon>
        <taxon>Proteaceae</taxon>
        <taxon>Protea</taxon>
    </lineage>
</organism>
<comment type="caution">
    <text evidence="1">The sequence shown here is derived from an EMBL/GenBank/DDBJ whole genome shotgun (WGS) entry which is preliminary data.</text>
</comment>
<gene>
    <name evidence="1" type="ORF">NE237_023621</name>
</gene>
<accession>A0A9Q0HC32</accession>
<name>A0A9Q0HC32_9MAGN</name>
<keyword evidence="2" id="KW-1185">Reference proteome</keyword>
<protein>
    <submittedName>
        <fullName evidence="1">Uncharacterized protein</fullName>
    </submittedName>
</protein>
<evidence type="ECO:0000313" key="1">
    <source>
        <dbReference type="EMBL" id="KAJ4963682.1"/>
    </source>
</evidence>